<evidence type="ECO:0000313" key="3">
    <source>
        <dbReference type="Proteomes" id="UP001500902"/>
    </source>
</evidence>
<name>A0ABP7CQA8_9ACTN</name>
<evidence type="ECO:0000313" key="2">
    <source>
        <dbReference type="EMBL" id="GAA3693114.1"/>
    </source>
</evidence>
<dbReference type="RefSeq" id="WP_344887304.1">
    <property type="nucleotide sequence ID" value="NZ_BAAAZP010000138.1"/>
</dbReference>
<keyword evidence="3" id="KW-1185">Reference proteome</keyword>
<evidence type="ECO:0008006" key="4">
    <source>
        <dbReference type="Google" id="ProtNLM"/>
    </source>
</evidence>
<protein>
    <recommendedName>
        <fullName evidence="4">DNA-directed RNA polymerase specialized sigma subunit, sigma24 family</fullName>
    </recommendedName>
</protein>
<evidence type="ECO:0000256" key="1">
    <source>
        <dbReference type="SAM" id="MobiDB-lite"/>
    </source>
</evidence>
<feature type="compositionally biased region" description="Low complexity" evidence="1">
    <location>
        <begin position="293"/>
        <end position="307"/>
    </location>
</feature>
<gene>
    <name evidence="2" type="ORF">GCM10022224_068340</name>
</gene>
<organism evidence="2 3">
    <name type="scientific">Nonomuraea antimicrobica</name>
    <dbReference type="NCBI Taxonomy" id="561173"/>
    <lineage>
        <taxon>Bacteria</taxon>
        <taxon>Bacillati</taxon>
        <taxon>Actinomycetota</taxon>
        <taxon>Actinomycetes</taxon>
        <taxon>Streptosporangiales</taxon>
        <taxon>Streptosporangiaceae</taxon>
        <taxon>Nonomuraea</taxon>
    </lineage>
</organism>
<dbReference type="EMBL" id="BAAAZP010000138">
    <property type="protein sequence ID" value="GAA3693114.1"/>
    <property type="molecule type" value="Genomic_DNA"/>
</dbReference>
<comment type="caution">
    <text evidence="2">The sequence shown here is derived from an EMBL/GenBank/DDBJ whole genome shotgun (WGS) entry which is preliminary data.</text>
</comment>
<feature type="region of interest" description="Disordered" evidence="1">
    <location>
        <begin position="247"/>
        <end position="346"/>
    </location>
</feature>
<sequence>MWRTLSDDARQAIRDVCDRHGARLYDYCRTELAAGDAEQAVAGAAMTAHLYADRVVDPALRRAWLYGVARAHRAVVAKPASIGSWSRPGRMSELLPEALLSLNRPQRELLDLSVRHGLADMELSTIFELPETEVRAIVTRAAAGLEAWFAAIVAARSRDGCPDLTARVSEWVTAPGRRARARIGRHIQSCATCRAAPRTMSAAALLRRLPIAALPGTLPNRLASAQPLPGEGPLWRADGFPVQARTLVESGSSSPPSPVADATPYAPVADPTAATSGKPWSAAGAADADQEHPGVPAQPGVPAARQPLAAPTGDVPIGDEPAAAPAARGRHPFTPPSRTRAYRGSPSADRLVYSAALKGESNGVHHKDAVIRYGGISLSGPDQPPGGDDAQWREFWREQPEDDDAEPGTPIRAVARLGLILGVGLLAAGLVWAVMNAREHPATLTKAAAQTSVLLEQPARWVAEVTTKDAAGTSAGSALRAVPRKTALPKPAPPVARLSPASLSLGQDRAGSFALSCTGRCEIVSASGTNGIAVSGNDFQIRESRSSSCDAEPAVRRGQITVRWAGRTTGDGRRTGGTTAGGGTLTMNVAWTVSRDDDRVC</sequence>
<accession>A0ABP7CQA8</accession>
<dbReference type="Proteomes" id="UP001500902">
    <property type="component" value="Unassembled WGS sequence"/>
</dbReference>
<proteinExistence type="predicted"/>
<reference evidence="3" key="1">
    <citation type="journal article" date="2019" name="Int. J. Syst. Evol. Microbiol.">
        <title>The Global Catalogue of Microorganisms (GCM) 10K type strain sequencing project: providing services to taxonomists for standard genome sequencing and annotation.</title>
        <authorList>
            <consortium name="The Broad Institute Genomics Platform"/>
            <consortium name="The Broad Institute Genome Sequencing Center for Infectious Disease"/>
            <person name="Wu L."/>
            <person name="Ma J."/>
        </authorList>
    </citation>
    <scope>NUCLEOTIDE SEQUENCE [LARGE SCALE GENOMIC DNA]</scope>
    <source>
        <strain evidence="3">JCM 16904</strain>
    </source>
</reference>